<proteinExistence type="predicted"/>
<dbReference type="EMBL" id="CP053418">
    <property type="protein sequence ID" value="QJW85447.1"/>
    <property type="molecule type" value="Genomic_DNA"/>
</dbReference>
<feature type="domain" description="AsmA" evidence="3">
    <location>
        <begin position="16"/>
        <end position="133"/>
    </location>
</feature>
<evidence type="ECO:0000313" key="5">
    <source>
        <dbReference type="Proteomes" id="UP000500826"/>
    </source>
</evidence>
<dbReference type="Pfam" id="PF05170">
    <property type="entry name" value="AsmA"/>
    <property type="match status" value="2"/>
</dbReference>
<feature type="transmembrane region" description="Helical" evidence="2">
    <location>
        <begin position="17"/>
        <end position="37"/>
    </location>
</feature>
<feature type="domain" description="AsmA" evidence="3">
    <location>
        <begin position="190"/>
        <end position="554"/>
    </location>
</feature>
<evidence type="ECO:0000256" key="2">
    <source>
        <dbReference type="SAM" id="Phobius"/>
    </source>
</evidence>
<evidence type="ECO:0000256" key="1">
    <source>
        <dbReference type="SAM" id="MobiDB-lite"/>
    </source>
</evidence>
<organism evidence="4 5">
    <name type="scientific">Ramlibacter terrae</name>
    <dbReference type="NCBI Taxonomy" id="2732511"/>
    <lineage>
        <taxon>Bacteria</taxon>
        <taxon>Pseudomonadati</taxon>
        <taxon>Pseudomonadota</taxon>
        <taxon>Betaproteobacteria</taxon>
        <taxon>Burkholderiales</taxon>
        <taxon>Comamonadaceae</taxon>
        <taxon>Ramlibacter</taxon>
    </lineage>
</organism>
<protein>
    <submittedName>
        <fullName evidence="4">AsmA family protein</fullName>
    </submittedName>
</protein>
<feature type="compositionally biased region" description="Low complexity" evidence="1">
    <location>
        <begin position="664"/>
        <end position="676"/>
    </location>
</feature>
<feature type="region of interest" description="Disordered" evidence="1">
    <location>
        <begin position="655"/>
        <end position="676"/>
    </location>
</feature>
<evidence type="ECO:0000313" key="4">
    <source>
        <dbReference type="EMBL" id="QJW85447.1"/>
    </source>
</evidence>
<reference evidence="4 5" key="2">
    <citation type="submission" date="2020-05" db="EMBL/GenBank/DDBJ databases">
        <authorList>
            <person name="Khan S.A."/>
            <person name="Jeon C.O."/>
            <person name="Chun B.H."/>
        </authorList>
    </citation>
    <scope>NUCLEOTIDE SEQUENCE [LARGE SCALE GENOMIC DNA]</scope>
    <source>
        <strain evidence="4 5">H242</strain>
    </source>
</reference>
<gene>
    <name evidence="4" type="ORF">HK414_25340</name>
</gene>
<name>A0ABX6P6U8_9BURK</name>
<dbReference type="InterPro" id="IPR052894">
    <property type="entry name" value="AsmA-related"/>
</dbReference>
<keyword evidence="2" id="KW-0472">Membrane</keyword>
<dbReference type="Proteomes" id="UP000500826">
    <property type="component" value="Chromosome"/>
</dbReference>
<dbReference type="InterPro" id="IPR007844">
    <property type="entry name" value="AsmA"/>
</dbReference>
<reference evidence="4 5" key="1">
    <citation type="submission" date="2020-05" db="EMBL/GenBank/DDBJ databases">
        <title>Ramlibacter rhizophilus sp. nov., isolated from rhizosphere soil of national flower Mugunghwa from South Korea.</title>
        <authorList>
            <person name="Zheng-Fei Y."/>
            <person name="Huan T."/>
        </authorList>
    </citation>
    <scope>NUCLEOTIDE SEQUENCE [LARGE SCALE GENOMIC DNA]</scope>
    <source>
        <strain evidence="4 5">H242</strain>
    </source>
</reference>
<accession>A0ABX6P6U8</accession>
<dbReference type="PANTHER" id="PTHR30441">
    <property type="entry name" value="DUF748 DOMAIN-CONTAINING PROTEIN"/>
    <property type="match status" value="1"/>
</dbReference>
<keyword evidence="2" id="KW-0812">Transmembrane</keyword>
<evidence type="ECO:0000259" key="3">
    <source>
        <dbReference type="Pfam" id="PF05170"/>
    </source>
</evidence>
<keyword evidence="5" id="KW-1185">Reference proteome</keyword>
<sequence length="676" mass="72316">MNHPLQTFRGTSRLTKVLISIGAVLVLLALLLIFFPWDLLRGPLNRYVSEETGRKFEITRRLDVKLGRTTRVFADGIEFANPAWAADPFLLKADSAELHIRLWPLLKKQVELPFLGLRGAQLGLQMEADGRRTRALDKNSSDEGSVPSIGRMQVDGGSLHFVSAPQQADIRADFTLKEGSGEAMPLSYRAKGSWRKQPFTAEGRTGSVLQIGSKAEAQQDPFPLEIRAAAGRTRFDATGTIGNLAQLDGIDAKVDLRGVTLAELHQLLGVVLPGTPPYALKGQLRKQGDTWSVKQMQGELGESDLSGELTYQKGEKVPRLTGKVESKRLDFNDLGPLIGLQTDKQKAGVDATPPEVLAANRKMRRTGDEKLLPVKKLDFSKFKDMDADVWYSAASVRACMQALPVTQLKVHVQLASGAMKLDPLEMGVAGGRATGRIHVNSASTPATALIQLDGRSLQINQLFPSVQRLQASFGSLNAKVDLQGRGDSIAALLGSSSGSMGLLTGRGQFSNILLEFLGLDGGEVIRLFVRGDKQVQLRCAAAAFEVKQGVLETKTLLLDTSDTVVHGDGRASFATEGIDLVLRPEPKDVSILSVRTPLHIGGTFAQPKVRPEGGSPAARGVLALGLAAINPLLALAATIETGPGQDADCAQSFKEASAVAKTGSPTKAAPASTAAR</sequence>
<dbReference type="PANTHER" id="PTHR30441:SF9">
    <property type="entry name" value="ASMA FAMILY PROTEIN YHJG"/>
    <property type="match status" value="1"/>
</dbReference>
<keyword evidence="2" id="KW-1133">Transmembrane helix</keyword>